<keyword evidence="3" id="KW-0812">Transmembrane</keyword>
<evidence type="ECO:0000256" key="5">
    <source>
        <dbReference type="ARBA" id="ARBA00023136"/>
    </source>
</evidence>
<name>U5QEE3_GLOK1</name>
<dbReference type="PANTHER" id="PTHR37937">
    <property type="entry name" value="CONJUGATIVE TRANSFER: DNA TRANSPORT"/>
    <property type="match status" value="1"/>
</dbReference>
<dbReference type="OrthoDB" id="102453at2"/>
<dbReference type="PANTHER" id="PTHR37937:SF1">
    <property type="entry name" value="CONJUGATIVE TRANSFER: DNA TRANSPORT"/>
    <property type="match status" value="1"/>
</dbReference>
<dbReference type="Proteomes" id="UP000017396">
    <property type="component" value="Chromosome"/>
</dbReference>
<dbReference type="RefSeq" id="WP_023172314.1">
    <property type="nucleotide sequence ID" value="NC_022600.1"/>
</dbReference>
<evidence type="ECO:0000256" key="1">
    <source>
        <dbReference type="ARBA" id="ARBA00004651"/>
    </source>
</evidence>
<dbReference type="PATRIC" id="fig|1183438.3.peg.995"/>
<keyword evidence="4" id="KW-1133">Transmembrane helix</keyword>
<dbReference type="eggNOG" id="COG3505">
    <property type="taxonomic scope" value="Bacteria"/>
</dbReference>
<dbReference type="Gene3D" id="3.40.50.300">
    <property type="entry name" value="P-loop containing nucleotide triphosphate hydrolases"/>
    <property type="match status" value="2"/>
</dbReference>
<evidence type="ECO:0000259" key="6">
    <source>
        <dbReference type="Pfam" id="PF10412"/>
    </source>
</evidence>
<dbReference type="STRING" id="1183438.GKIL_1002"/>
<dbReference type="EMBL" id="CP003587">
    <property type="protein sequence ID" value="AGY57248.1"/>
    <property type="molecule type" value="Genomic_DNA"/>
</dbReference>
<proteinExistence type="predicted"/>
<dbReference type="CDD" id="cd01127">
    <property type="entry name" value="TrwB_TraG_TraD_VirD4"/>
    <property type="match status" value="1"/>
</dbReference>
<keyword evidence="2" id="KW-1003">Cell membrane</keyword>
<evidence type="ECO:0000256" key="4">
    <source>
        <dbReference type="ARBA" id="ARBA00022989"/>
    </source>
</evidence>
<dbReference type="Pfam" id="PF10412">
    <property type="entry name" value="TrwB_AAD_bind"/>
    <property type="match status" value="1"/>
</dbReference>
<keyword evidence="5" id="KW-0472">Membrane</keyword>
<sequence>MDANYLLLALLGGAAVWLSRSGTAKLPRSASARWGGRAERAQALRTARQQQQRRAKNKVALQINPAAGGGQLIPVPHAERGVLVMGQPGSGKTYSAIDPLVRSALRQELPLVLYDFKYPTQTQRLAAYARHLGYSTQVFAPGFAESAVFNPLDLLASEEDSETARQLAEVLGRNFKLVASQSGEDAFFGPAGDQLAEAVLLTAKASPYPDLLMVQSILSLGELPKRLQQADHLSNWIKASYGQFLSTASSEKTAASIVATASALFTRILKPQVARSFAGTSTIDFELTGKKLLILGVDRTRRDVVLPLVATLLHMLIQFNAHSRRKDPLVLVLDELPTLFLPALVNWLNENREDGLVSILGLQNLAQLEKTYSKETARAIFGACATKFLFNPGEKDSAQYISEMLGNESIVQRTLSRNSGKGGASRTYADNEKTRPLLEASSLLKLGQGHCLLLNPEYGRASEAGVPMRLLVRLHPSEIAVADLCERLWPKEQATLAQNSALLSAQALAQRQQAAERFLPLDASDSPASSRSVQLF</sequence>
<comment type="subcellular location">
    <subcellularLocation>
        <location evidence="1">Cell membrane</location>
        <topology evidence="1">Multi-pass membrane protein</topology>
    </subcellularLocation>
</comment>
<accession>U5QEE3</accession>
<evidence type="ECO:0000256" key="2">
    <source>
        <dbReference type="ARBA" id="ARBA00022475"/>
    </source>
</evidence>
<dbReference type="InterPro" id="IPR027417">
    <property type="entry name" value="P-loop_NTPase"/>
</dbReference>
<dbReference type="GO" id="GO:0005886">
    <property type="term" value="C:plasma membrane"/>
    <property type="evidence" value="ECO:0007669"/>
    <property type="project" value="UniProtKB-SubCell"/>
</dbReference>
<keyword evidence="8" id="KW-1185">Reference proteome</keyword>
<dbReference type="HOGENOM" id="CLU_026359_0_0_3"/>
<dbReference type="SUPFAM" id="SSF52540">
    <property type="entry name" value="P-loop containing nucleoside triphosphate hydrolases"/>
    <property type="match status" value="1"/>
</dbReference>
<dbReference type="InterPro" id="IPR019476">
    <property type="entry name" value="T4SS_TraD_DNA-bd"/>
</dbReference>
<evidence type="ECO:0000313" key="7">
    <source>
        <dbReference type="EMBL" id="AGY57248.1"/>
    </source>
</evidence>
<organism evidence="7 8">
    <name type="scientific">Gloeobacter kilaueensis (strain ATCC BAA-2537 / CCAP 1431/1 / ULC 316 / JS1)</name>
    <dbReference type="NCBI Taxonomy" id="1183438"/>
    <lineage>
        <taxon>Bacteria</taxon>
        <taxon>Bacillati</taxon>
        <taxon>Cyanobacteriota</taxon>
        <taxon>Cyanophyceae</taxon>
        <taxon>Gloeobacterales</taxon>
        <taxon>Gloeobacteraceae</taxon>
        <taxon>Gloeobacter</taxon>
    </lineage>
</organism>
<dbReference type="InterPro" id="IPR051539">
    <property type="entry name" value="T4SS-coupling_protein"/>
</dbReference>
<dbReference type="AlphaFoldDB" id="U5QEE3"/>
<feature type="domain" description="Type IV secretion system coupling protein TraD DNA-binding" evidence="6">
    <location>
        <begin position="76"/>
        <end position="456"/>
    </location>
</feature>
<evidence type="ECO:0000313" key="8">
    <source>
        <dbReference type="Proteomes" id="UP000017396"/>
    </source>
</evidence>
<protein>
    <submittedName>
        <fullName evidence="7">Conjugal transfer protein TraD</fullName>
    </submittedName>
</protein>
<reference evidence="7 8" key="1">
    <citation type="journal article" date="2013" name="PLoS ONE">
        <title>Cultivation and Complete Genome Sequencing of Gloeobacter kilaueensis sp. nov., from a Lava Cave in Kilauea Caldera, Hawai'i.</title>
        <authorList>
            <person name="Saw J.H."/>
            <person name="Schatz M."/>
            <person name="Brown M.V."/>
            <person name="Kunkel D.D."/>
            <person name="Foster J.S."/>
            <person name="Shick H."/>
            <person name="Christensen S."/>
            <person name="Hou S."/>
            <person name="Wan X."/>
            <person name="Donachie S.P."/>
        </authorList>
    </citation>
    <scope>NUCLEOTIDE SEQUENCE [LARGE SCALE GENOMIC DNA]</scope>
    <source>
        <strain evidence="8">JS</strain>
    </source>
</reference>
<evidence type="ECO:0000256" key="3">
    <source>
        <dbReference type="ARBA" id="ARBA00022692"/>
    </source>
</evidence>
<gene>
    <name evidence="7" type="primary">virD4</name>
    <name evidence="7" type="ORF">GKIL_1002</name>
</gene>
<dbReference type="KEGG" id="glj:GKIL_1002"/>